<feature type="transmembrane region" description="Helical" evidence="1">
    <location>
        <begin position="173"/>
        <end position="191"/>
    </location>
</feature>
<organism evidence="3 4">
    <name type="scientific">Flexistipes sinusarabici</name>
    <dbReference type="NCBI Taxonomy" id="2352"/>
    <lineage>
        <taxon>Bacteria</taxon>
        <taxon>Pseudomonadati</taxon>
        <taxon>Deferribacterota</taxon>
        <taxon>Deferribacteres</taxon>
        <taxon>Deferribacterales</taxon>
        <taxon>Flexistipitaceae</taxon>
        <taxon>Flexistipes</taxon>
    </lineage>
</organism>
<dbReference type="InterPro" id="IPR037185">
    <property type="entry name" value="EmrE-like"/>
</dbReference>
<keyword evidence="1" id="KW-1133">Transmembrane helix</keyword>
<evidence type="ECO:0000313" key="3">
    <source>
        <dbReference type="EMBL" id="HCW93754.1"/>
    </source>
</evidence>
<proteinExistence type="predicted"/>
<feature type="transmembrane region" description="Helical" evidence="1">
    <location>
        <begin position="56"/>
        <end position="77"/>
    </location>
</feature>
<feature type="transmembrane region" description="Helical" evidence="1">
    <location>
        <begin position="144"/>
        <end position="161"/>
    </location>
</feature>
<gene>
    <name evidence="3" type="ORF">DHM44_08740</name>
</gene>
<dbReference type="AlphaFoldDB" id="A0A3D5QDL3"/>
<evidence type="ECO:0000313" key="4">
    <source>
        <dbReference type="Proteomes" id="UP000262325"/>
    </source>
</evidence>
<evidence type="ECO:0000259" key="2">
    <source>
        <dbReference type="Pfam" id="PF00892"/>
    </source>
</evidence>
<dbReference type="InterPro" id="IPR000620">
    <property type="entry name" value="EamA_dom"/>
</dbReference>
<feature type="transmembrane region" description="Helical" evidence="1">
    <location>
        <begin position="28"/>
        <end position="50"/>
    </location>
</feature>
<dbReference type="Proteomes" id="UP000262325">
    <property type="component" value="Unassembled WGS sequence"/>
</dbReference>
<keyword evidence="1" id="KW-0812">Transmembrane</keyword>
<feature type="transmembrane region" description="Helical" evidence="1">
    <location>
        <begin position="236"/>
        <end position="253"/>
    </location>
</feature>
<feature type="transmembrane region" description="Helical" evidence="1">
    <location>
        <begin position="6"/>
        <end position="21"/>
    </location>
</feature>
<feature type="domain" description="EamA" evidence="2">
    <location>
        <begin position="143"/>
        <end position="275"/>
    </location>
</feature>
<feature type="transmembrane region" description="Helical" evidence="1">
    <location>
        <begin position="113"/>
        <end position="132"/>
    </location>
</feature>
<comment type="caution">
    <text evidence="3">The sequence shown here is derived from an EMBL/GenBank/DDBJ whole genome shotgun (WGS) entry which is preliminary data.</text>
</comment>
<dbReference type="EMBL" id="DPPF01000181">
    <property type="protein sequence ID" value="HCW93754.1"/>
    <property type="molecule type" value="Genomic_DNA"/>
</dbReference>
<sequence length="279" mass="32030">MTGFLLIIFSALMHSLWNIILKKSNNKYLFNYQMHFLNFCIMTFAYVVFFREYMFFDLRAVVLAFCAALFFTGYHLFLSTSYRYADASMVYPVTTSSPIWVALWAAIFLHEKITLLGLLGIVITLVGVLVINSSKTSDIKLDKGIVFAFISAFFYSVGAIVDKVGVDVSNFILYVYSLTFFMTFFMYMYSARRFTNHLEHFKANIRYLLAGSIILFMSFFVYRLGLIFVQVSYATTLRQVNALFGVLLGVLFLKEKFSYKRLAGSIVIIVGVLIIRANL</sequence>
<name>A0A3D5QDL3_FLESI</name>
<dbReference type="SUPFAM" id="SSF103481">
    <property type="entry name" value="Multidrug resistance efflux transporter EmrE"/>
    <property type="match status" value="2"/>
</dbReference>
<dbReference type="Pfam" id="PF00892">
    <property type="entry name" value="EamA"/>
    <property type="match status" value="2"/>
</dbReference>
<dbReference type="Gene3D" id="1.10.3730.20">
    <property type="match status" value="2"/>
</dbReference>
<keyword evidence="1" id="KW-0472">Membrane</keyword>
<reference evidence="3 4" key="1">
    <citation type="journal article" date="2018" name="Nat. Biotechnol.">
        <title>A standardized bacterial taxonomy based on genome phylogeny substantially revises the tree of life.</title>
        <authorList>
            <person name="Parks D.H."/>
            <person name="Chuvochina M."/>
            <person name="Waite D.W."/>
            <person name="Rinke C."/>
            <person name="Skarshewski A."/>
            <person name="Chaumeil P.A."/>
            <person name="Hugenholtz P."/>
        </authorList>
    </citation>
    <scope>NUCLEOTIDE SEQUENCE [LARGE SCALE GENOMIC DNA]</scope>
    <source>
        <strain evidence="3">UBA8672</strain>
    </source>
</reference>
<feature type="transmembrane region" description="Helical" evidence="1">
    <location>
        <begin position="89"/>
        <end position="107"/>
    </location>
</feature>
<dbReference type="GO" id="GO:0016020">
    <property type="term" value="C:membrane"/>
    <property type="evidence" value="ECO:0007669"/>
    <property type="project" value="InterPro"/>
</dbReference>
<feature type="transmembrane region" description="Helical" evidence="1">
    <location>
        <begin position="203"/>
        <end position="224"/>
    </location>
</feature>
<feature type="domain" description="EamA" evidence="2">
    <location>
        <begin position="2"/>
        <end position="132"/>
    </location>
</feature>
<accession>A0A3D5QDL3</accession>
<protein>
    <submittedName>
        <fullName evidence="3">EamA family transporter</fullName>
    </submittedName>
</protein>
<evidence type="ECO:0000256" key="1">
    <source>
        <dbReference type="SAM" id="Phobius"/>
    </source>
</evidence>
<dbReference type="PANTHER" id="PTHR22911">
    <property type="entry name" value="ACYL-MALONYL CONDENSING ENZYME-RELATED"/>
    <property type="match status" value="1"/>
</dbReference>
<dbReference type="PANTHER" id="PTHR22911:SF137">
    <property type="entry name" value="SOLUTE CARRIER FAMILY 35 MEMBER G2-RELATED"/>
    <property type="match status" value="1"/>
</dbReference>